<reference evidence="9 10" key="1">
    <citation type="submission" date="2013-02" db="EMBL/GenBank/DDBJ databases">
        <title>The Genome Annotation of Plasmodium falciparum Vietnam Oak-Knoll (FVO).</title>
        <authorList>
            <consortium name="The Broad Institute Genome Sequencing Platform"/>
            <consortium name="The Broad Institute Genome Sequencing Center for Infectious Disease"/>
            <person name="Neafsey D."/>
            <person name="Hoffman S."/>
            <person name="Volkman S."/>
            <person name="Rosenthal P."/>
            <person name="Walker B."/>
            <person name="Young S.K."/>
            <person name="Zeng Q."/>
            <person name="Gargeya S."/>
            <person name="Fitzgerald M."/>
            <person name="Haas B."/>
            <person name="Abouelleil A."/>
            <person name="Allen A.W."/>
            <person name="Alvarado L."/>
            <person name="Arachchi H.M."/>
            <person name="Berlin A.M."/>
            <person name="Chapman S.B."/>
            <person name="Gainer-Dewar J."/>
            <person name="Goldberg J."/>
            <person name="Griggs A."/>
            <person name="Gujja S."/>
            <person name="Hansen M."/>
            <person name="Howarth C."/>
            <person name="Imamovic A."/>
            <person name="Ireland A."/>
            <person name="Larimer J."/>
            <person name="McCowan C."/>
            <person name="Murphy C."/>
            <person name="Pearson M."/>
            <person name="Poon T.W."/>
            <person name="Priest M."/>
            <person name="Roberts A."/>
            <person name="Saif S."/>
            <person name="Shea T."/>
            <person name="Sisk P."/>
            <person name="Sykes S."/>
            <person name="Wortman J."/>
            <person name="Nusbaum C."/>
            <person name="Birren B."/>
        </authorList>
    </citation>
    <scope>NUCLEOTIDE SEQUENCE [LARGE SCALE GENOMIC DNA]</scope>
    <source>
        <strain evidence="10">Vietnam Oak-Knoll (FVO)</strain>
    </source>
</reference>
<dbReference type="OrthoDB" id="10268090at2759"/>
<dbReference type="GO" id="GO:0046654">
    <property type="term" value="P:tetrahydrofolate biosynthetic process"/>
    <property type="evidence" value="ECO:0007669"/>
    <property type="project" value="InterPro"/>
</dbReference>
<dbReference type="GO" id="GO:0005737">
    <property type="term" value="C:cytoplasm"/>
    <property type="evidence" value="ECO:0007669"/>
    <property type="project" value="TreeGrafter"/>
</dbReference>
<feature type="domain" description="GTP cyclohydrolase I" evidence="8">
    <location>
        <begin position="207"/>
        <end position="378"/>
    </location>
</feature>
<dbReference type="InterPro" id="IPR043133">
    <property type="entry name" value="GTP-CH-I_C/QueF"/>
</dbReference>
<dbReference type="GO" id="GO:0006729">
    <property type="term" value="P:tetrahydrobiopterin biosynthetic process"/>
    <property type="evidence" value="ECO:0007669"/>
    <property type="project" value="TreeGrafter"/>
</dbReference>
<proteinExistence type="inferred from homology"/>
<dbReference type="GO" id="GO:0003934">
    <property type="term" value="F:GTP cyclohydrolase I activity"/>
    <property type="evidence" value="ECO:0007669"/>
    <property type="project" value="UniProtKB-EC"/>
</dbReference>
<dbReference type="InterPro" id="IPR001474">
    <property type="entry name" value="GTP_CycHdrlase_I"/>
</dbReference>
<evidence type="ECO:0000313" key="10">
    <source>
        <dbReference type="Proteomes" id="UP000030690"/>
    </source>
</evidence>
<evidence type="ECO:0000256" key="3">
    <source>
        <dbReference type="ARBA" id="ARBA00012715"/>
    </source>
</evidence>
<dbReference type="GO" id="GO:0008270">
    <property type="term" value="F:zinc ion binding"/>
    <property type="evidence" value="ECO:0007669"/>
    <property type="project" value="TreeGrafter"/>
</dbReference>
<comment type="similarity">
    <text evidence="2">Belongs to the GTP cyclohydrolase I family.</text>
</comment>
<feature type="compositionally biased region" description="Low complexity" evidence="7">
    <location>
        <begin position="27"/>
        <end position="37"/>
    </location>
</feature>
<dbReference type="Gene3D" id="3.30.1130.10">
    <property type="match status" value="1"/>
</dbReference>
<keyword evidence="5 9" id="KW-0378">Hydrolase</keyword>
<dbReference type="FunFam" id="3.30.1130.10:FF:000009">
    <property type="entry name" value="GTP cyclohydrolase I"/>
    <property type="match status" value="1"/>
</dbReference>
<feature type="region of interest" description="Disordered" evidence="7">
    <location>
        <begin position="18"/>
        <end position="38"/>
    </location>
</feature>
<dbReference type="GO" id="GO:0005525">
    <property type="term" value="F:GTP binding"/>
    <property type="evidence" value="ECO:0007669"/>
    <property type="project" value="TreeGrafter"/>
</dbReference>
<dbReference type="PANTHER" id="PTHR11109:SF7">
    <property type="entry name" value="GTP CYCLOHYDROLASE 1"/>
    <property type="match status" value="1"/>
</dbReference>
<evidence type="ECO:0000256" key="1">
    <source>
        <dbReference type="ARBA" id="ARBA00005080"/>
    </source>
</evidence>
<dbReference type="EC" id="3.5.4.16" evidence="3"/>
<dbReference type="Proteomes" id="UP000030690">
    <property type="component" value="Unassembled WGS sequence"/>
</dbReference>
<evidence type="ECO:0000256" key="5">
    <source>
        <dbReference type="ARBA" id="ARBA00022801"/>
    </source>
</evidence>
<evidence type="ECO:0000259" key="8">
    <source>
        <dbReference type="Pfam" id="PF01227"/>
    </source>
</evidence>
<dbReference type="Pfam" id="PF01227">
    <property type="entry name" value="GTP_cyclohydroI"/>
    <property type="match status" value="1"/>
</dbReference>
<dbReference type="AlphaFoldDB" id="A0A024V5Z2"/>
<comment type="pathway">
    <text evidence="1">Cofactor biosynthesis; 7,8-dihydroneopterin triphosphate biosynthesis; 7,8-dihydroneopterin triphosphate from GTP: step 1/1.</text>
</comment>
<gene>
    <name evidence="9" type="ORF">PFFVO_03502</name>
</gene>
<organism evidence="9 10">
    <name type="scientific">Plasmodium falciparum Vietnam Oak-Knoll</name>
    <name type="common">FVO</name>
    <dbReference type="NCBI Taxonomy" id="1036723"/>
    <lineage>
        <taxon>Eukaryota</taxon>
        <taxon>Sar</taxon>
        <taxon>Alveolata</taxon>
        <taxon>Apicomplexa</taxon>
        <taxon>Aconoidasida</taxon>
        <taxon>Haemosporida</taxon>
        <taxon>Plasmodiidae</taxon>
        <taxon>Plasmodium</taxon>
        <taxon>Plasmodium (Laverania)</taxon>
    </lineage>
</organism>
<dbReference type="EMBL" id="KI925118">
    <property type="protein sequence ID" value="ETW17620.1"/>
    <property type="molecule type" value="Genomic_DNA"/>
</dbReference>
<accession>A0A024V5Z2</accession>
<sequence>MYKYTSINKSDKIYETHNMEEKKKKGNNNNFSGLLNNEIDDNNKKEKLKNSISKMYSNHKNRENFNECEKEDLVVIDEKDNNKKKKKNMTNTFEQDNNYNMNDNKRLGSFFKINDKCESINENVNNINKQSLKDSILFDNINEKEYFNETKEENKEGNKSNDIEKINCMKVKKKTVKKNKKKINKIINNKNKISKSNDIEEQIINISKHIYKILNISKLPKCDILKRTNRRYAETFLYLTNGYNLDIEQIIKRSLYKRMYKNNSIIKVTGIHIYSLCKHHLLPFEGTCDIEYIPNKYIIGLSKFSRIVDVFSRRLQLQEDLTNDICNALKKYLKPLYIKVSIVAKHLCINMRGVKEHDAKTITYASYKAEKENPTVHSLNIDSSVENLN</sequence>
<evidence type="ECO:0000256" key="2">
    <source>
        <dbReference type="ARBA" id="ARBA00008085"/>
    </source>
</evidence>
<dbReference type="SMR" id="A0A024V5Z2"/>
<evidence type="ECO:0000256" key="7">
    <source>
        <dbReference type="SAM" id="MobiDB-lite"/>
    </source>
</evidence>
<protein>
    <recommendedName>
        <fullName evidence="4">GTP cyclohydrolase 1</fullName>
        <ecNumber evidence="3">3.5.4.16</ecNumber>
    </recommendedName>
    <alternativeName>
        <fullName evidence="6">GTP cyclohydrolase I</fullName>
    </alternativeName>
</protein>
<name>A0A024V5Z2_PLAFA</name>
<dbReference type="UniPathway" id="UPA00848">
    <property type="reaction ID" value="UER00151"/>
</dbReference>
<dbReference type="InterPro" id="IPR020602">
    <property type="entry name" value="GTP_CycHdrlase_I_dom"/>
</dbReference>
<dbReference type="PANTHER" id="PTHR11109">
    <property type="entry name" value="GTP CYCLOHYDROLASE I"/>
    <property type="match status" value="1"/>
</dbReference>
<dbReference type="SUPFAM" id="SSF55620">
    <property type="entry name" value="Tetrahydrobiopterin biosynthesis enzymes-like"/>
    <property type="match status" value="1"/>
</dbReference>
<reference evidence="9 10" key="2">
    <citation type="submission" date="2013-02" db="EMBL/GenBank/DDBJ databases">
        <title>The Genome Sequence of Plasmodium falciparum Vietnam Oak-Knoll (FVO).</title>
        <authorList>
            <consortium name="The Broad Institute Genome Sequencing Platform"/>
            <consortium name="The Broad Institute Genome Sequencing Center for Infectious Disease"/>
            <person name="Neafsey D."/>
            <person name="Cheeseman I."/>
            <person name="Volkman S."/>
            <person name="Adams J."/>
            <person name="Walker B."/>
            <person name="Young S.K."/>
            <person name="Zeng Q."/>
            <person name="Gargeya S."/>
            <person name="Fitzgerald M."/>
            <person name="Haas B."/>
            <person name="Abouelleil A."/>
            <person name="Alvarado L."/>
            <person name="Arachchi H.M."/>
            <person name="Berlin A.M."/>
            <person name="Chapman S.B."/>
            <person name="Dewar J."/>
            <person name="Goldberg J."/>
            <person name="Griggs A."/>
            <person name="Gujja S."/>
            <person name="Hansen M."/>
            <person name="Howarth C."/>
            <person name="Imamovic A."/>
            <person name="Larimer J."/>
            <person name="McCowan C."/>
            <person name="Murphy C."/>
            <person name="Neiman D."/>
            <person name="Pearson M."/>
            <person name="Priest M."/>
            <person name="Roberts A."/>
            <person name="Saif S."/>
            <person name="Shea T."/>
            <person name="Sisk P."/>
            <person name="Sykes S."/>
            <person name="Wortman J."/>
            <person name="Nusbaum C."/>
            <person name="Birren B."/>
        </authorList>
    </citation>
    <scope>NUCLEOTIDE SEQUENCE [LARGE SCALE GENOMIC DNA]</scope>
    <source>
        <strain evidence="10">Vietnam Oak-Knoll (FVO)</strain>
    </source>
</reference>
<evidence type="ECO:0000256" key="4">
    <source>
        <dbReference type="ARBA" id="ARBA00017272"/>
    </source>
</evidence>
<evidence type="ECO:0000313" key="9">
    <source>
        <dbReference type="EMBL" id="ETW17620.1"/>
    </source>
</evidence>
<evidence type="ECO:0000256" key="6">
    <source>
        <dbReference type="ARBA" id="ARBA00030854"/>
    </source>
</evidence>